<keyword evidence="3" id="KW-0998">Cell outer membrane</keyword>
<dbReference type="Pfam" id="PF13441">
    <property type="entry name" value="Gly-zipper_YMGG"/>
    <property type="match status" value="1"/>
</dbReference>
<dbReference type="OrthoDB" id="9782229at2"/>
<evidence type="ECO:0000256" key="4">
    <source>
        <dbReference type="PROSITE-ProRule" id="PRU00473"/>
    </source>
</evidence>
<evidence type="ECO:0000313" key="7">
    <source>
        <dbReference type="EMBL" id="RUO81536.1"/>
    </source>
</evidence>
<feature type="chain" id="PRO_5019472861" description="OmpA-like domain-containing protein" evidence="5">
    <location>
        <begin position="22"/>
        <end position="208"/>
    </location>
</feature>
<reference evidence="7 8" key="1">
    <citation type="journal article" date="2011" name="Front. Microbiol.">
        <title>Genomic signatures of strain selection and enhancement in Bacillus atrophaeus var. globigii, a historical biowarfare simulant.</title>
        <authorList>
            <person name="Gibbons H.S."/>
            <person name="Broomall S.M."/>
            <person name="McNew L.A."/>
            <person name="Daligault H."/>
            <person name="Chapman C."/>
            <person name="Bruce D."/>
            <person name="Karavis M."/>
            <person name="Krepps M."/>
            <person name="McGregor P.A."/>
            <person name="Hong C."/>
            <person name="Park K.H."/>
            <person name="Akmal A."/>
            <person name="Feldman A."/>
            <person name="Lin J.S."/>
            <person name="Chang W.E."/>
            <person name="Higgs B.W."/>
            <person name="Demirev P."/>
            <person name="Lindquist J."/>
            <person name="Liem A."/>
            <person name="Fochler E."/>
            <person name="Read T.D."/>
            <person name="Tapia R."/>
            <person name="Johnson S."/>
            <person name="Bishop-Lilly K.A."/>
            <person name="Detter C."/>
            <person name="Han C."/>
            <person name="Sozhamannan S."/>
            <person name="Rosenzweig C.N."/>
            <person name="Skowronski E.W."/>
        </authorList>
    </citation>
    <scope>NUCLEOTIDE SEQUENCE [LARGE SCALE GENOMIC DNA]</scope>
    <source>
        <strain evidence="7 8">CC-PW-9</strain>
    </source>
</reference>
<organism evidence="7 8">
    <name type="scientific">Idiomarina tyrosinivorans</name>
    <dbReference type="NCBI Taxonomy" id="1445662"/>
    <lineage>
        <taxon>Bacteria</taxon>
        <taxon>Pseudomonadati</taxon>
        <taxon>Pseudomonadota</taxon>
        <taxon>Gammaproteobacteria</taxon>
        <taxon>Alteromonadales</taxon>
        <taxon>Idiomarinaceae</taxon>
        <taxon>Idiomarina</taxon>
    </lineage>
</organism>
<dbReference type="PROSITE" id="PS01068">
    <property type="entry name" value="OMPA_1"/>
    <property type="match status" value="1"/>
</dbReference>
<gene>
    <name evidence="7" type="ORF">CWI84_01915</name>
</gene>
<dbReference type="Pfam" id="PF00691">
    <property type="entry name" value="OmpA"/>
    <property type="match status" value="1"/>
</dbReference>
<dbReference type="CDD" id="cd07185">
    <property type="entry name" value="OmpA_C-like"/>
    <property type="match status" value="1"/>
</dbReference>
<dbReference type="PANTHER" id="PTHR30329:SF21">
    <property type="entry name" value="LIPOPROTEIN YIAD-RELATED"/>
    <property type="match status" value="1"/>
</dbReference>
<dbReference type="InterPro" id="IPR006690">
    <property type="entry name" value="OMPA-like_CS"/>
</dbReference>
<sequence length="208" mass="22284">MKYLLVVGVAGSLILSGCANMNNTQKGAAIGAASGAVLAKSTGDHDNSRYVWGAIVGALAGSAIGNYMDKQEQEFRDELSNSGVKVVREGDTLRLQMPGNITFASGSAYVAQDFMPVLQDVARVLNRYEKTTLLVEGHTDNTGKAAYNQQLSENRAQAVMNFLAGQGVDSRRLRAVGYGESMPIASNETASGRQQNRRVELKIIPIEN</sequence>
<keyword evidence="2 4" id="KW-0472">Membrane</keyword>
<evidence type="ECO:0000259" key="6">
    <source>
        <dbReference type="PROSITE" id="PS51123"/>
    </source>
</evidence>
<comment type="subcellular location">
    <subcellularLocation>
        <location evidence="1">Cell outer membrane</location>
    </subcellularLocation>
</comment>
<dbReference type="PROSITE" id="PS51123">
    <property type="entry name" value="OMPA_2"/>
    <property type="match status" value="1"/>
</dbReference>
<evidence type="ECO:0000256" key="5">
    <source>
        <dbReference type="SAM" id="SignalP"/>
    </source>
</evidence>
<protein>
    <recommendedName>
        <fullName evidence="6">OmpA-like domain-containing protein</fullName>
    </recommendedName>
</protein>
<dbReference type="GO" id="GO:0009279">
    <property type="term" value="C:cell outer membrane"/>
    <property type="evidence" value="ECO:0007669"/>
    <property type="project" value="UniProtKB-SubCell"/>
</dbReference>
<accession>A0A432ZUW5</accession>
<dbReference type="AlphaFoldDB" id="A0A432ZUW5"/>
<dbReference type="EMBL" id="PIQH01000001">
    <property type="protein sequence ID" value="RUO81536.1"/>
    <property type="molecule type" value="Genomic_DNA"/>
</dbReference>
<dbReference type="InterPro" id="IPR050330">
    <property type="entry name" value="Bact_OuterMem_StrucFunc"/>
</dbReference>
<keyword evidence="5" id="KW-0732">Signal</keyword>
<name>A0A432ZUW5_9GAMM</name>
<evidence type="ECO:0000256" key="3">
    <source>
        <dbReference type="ARBA" id="ARBA00023237"/>
    </source>
</evidence>
<dbReference type="Proteomes" id="UP000287996">
    <property type="component" value="Unassembled WGS sequence"/>
</dbReference>
<dbReference type="RefSeq" id="WP_126840877.1">
    <property type="nucleotide sequence ID" value="NZ_PIQH01000001.1"/>
</dbReference>
<dbReference type="Gene3D" id="3.30.1330.60">
    <property type="entry name" value="OmpA-like domain"/>
    <property type="match status" value="1"/>
</dbReference>
<dbReference type="SUPFAM" id="SSF103088">
    <property type="entry name" value="OmpA-like"/>
    <property type="match status" value="1"/>
</dbReference>
<evidence type="ECO:0000256" key="1">
    <source>
        <dbReference type="ARBA" id="ARBA00004442"/>
    </source>
</evidence>
<comment type="caution">
    <text evidence="7">The sequence shown here is derived from an EMBL/GenBank/DDBJ whole genome shotgun (WGS) entry which is preliminary data.</text>
</comment>
<feature type="signal peptide" evidence="5">
    <location>
        <begin position="1"/>
        <end position="21"/>
    </location>
</feature>
<dbReference type="InterPro" id="IPR036737">
    <property type="entry name" value="OmpA-like_sf"/>
</dbReference>
<dbReference type="InterPro" id="IPR027367">
    <property type="entry name" value="Gly-zipper_YMGG"/>
</dbReference>
<keyword evidence="8" id="KW-1185">Reference proteome</keyword>
<dbReference type="PANTHER" id="PTHR30329">
    <property type="entry name" value="STATOR ELEMENT OF FLAGELLAR MOTOR COMPLEX"/>
    <property type="match status" value="1"/>
</dbReference>
<evidence type="ECO:0000256" key="2">
    <source>
        <dbReference type="ARBA" id="ARBA00023136"/>
    </source>
</evidence>
<dbReference type="InterPro" id="IPR006664">
    <property type="entry name" value="OMP_bac"/>
</dbReference>
<evidence type="ECO:0000313" key="8">
    <source>
        <dbReference type="Proteomes" id="UP000287996"/>
    </source>
</evidence>
<dbReference type="PRINTS" id="PR01021">
    <property type="entry name" value="OMPADOMAIN"/>
</dbReference>
<dbReference type="PROSITE" id="PS51257">
    <property type="entry name" value="PROKAR_LIPOPROTEIN"/>
    <property type="match status" value="1"/>
</dbReference>
<dbReference type="InterPro" id="IPR006665">
    <property type="entry name" value="OmpA-like"/>
</dbReference>
<proteinExistence type="predicted"/>
<feature type="domain" description="OmpA-like" evidence="6">
    <location>
        <begin position="90"/>
        <end position="207"/>
    </location>
</feature>